<organism evidence="1 2">
    <name type="scientific">Microctonus aethiopoides</name>
    <dbReference type="NCBI Taxonomy" id="144406"/>
    <lineage>
        <taxon>Eukaryota</taxon>
        <taxon>Metazoa</taxon>
        <taxon>Ecdysozoa</taxon>
        <taxon>Arthropoda</taxon>
        <taxon>Hexapoda</taxon>
        <taxon>Insecta</taxon>
        <taxon>Pterygota</taxon>
        <taxon>Neoptera</taxon>
        <taxon>Endopterygota</taxon>
        <taxon>Hymenoptera</taxon>
        <taxon>Apocrita</taxon>
        <taxon>Ichneumonoidea</taxon>
        <taxon>Braconidae</taxon>
        <taxon>Euphorinae</taxon>
        <taxon>Microctonus</taxon>
    </lineage>
</organism>
<sequence>MKRRLLQEKNLSSTEKLMKNPKIVIIVIFEDFDQTTDLGLRAVPGQNNLFGGLTSSYDGQTNRTKKIEKFAFGGANFTELFSPGILRLLSDGDVVEVRRGLRTLKNSSIARGDGKIEYSKTVTFVNVHSNCRKNYTNNLNITAFKRRQEEPST</sequence>
<comment type="caution">
    <text evidence="1">The sequence shown here is derived from an EMBL/GenBank/DDBJ whole genome shotgun (WGS) entry which is preliminary data.</text>
</comment>
<gene>
    <name evidence="1" type="ORF">PV328_011765</name>
</gene>
<reference evidence="1" key="1">
    <citation type="journal article" date="2023" name="bioRxiv">
        <title>Scaffold-level genome assemblies of two parasitoid biocontrol wasps reveal the parthenogenesis mechanism and an associated novel virus.</title>
        <authorList>
            <person name="Inwood S."/>
            <person name="Skelly J."/>
            <person name="Guhlin J."/>
            <person name="Harrop T."/>
            <person name="Goldson S."/>
            <person name="Dearden P."/>
        </authorList>
    </citation>
    <scope>NUCLEOTIDE SEQUENCE</scope>
    <source>
        <strain evidence="1">Irish</strain>
        <tissue evidence="1">Whole body</tissue>
    </source>
</reference>
<name>A0AA39C3H1_9HYME</name>
<accession>A0AA39C3H1</accession>
<evidence type="ECO:0000313" key="1">
    <source>
        <dbReference type="EMBL" id="KAK0157192.1"/>
    </source>
</evidence>
<keyword evidence="2" id="KW-1185">Reference proteome</keyword>
<dbReference type="AlphaFoldDB" id="A0AA39C3H1"/>
<proteinExistence type="predicted"/>
<dbReference type="EMBL" id="JAQQBS010001450">
    <property type="protein sequence ID" value="KAK0157192.1"/>
    <property type="molecule type" value="Genomic_DNA"/>
</dbReference>
<protein>
    <submittedName>
        <fullName evidence="1">Uncharacterized protein</fullName>
    </submittedName>
</protein>
<evidence type="ECO:0000313" key="2">
    <source>
        <dbReference type="Proteomes" id="UP001168990"/>
    </source>
</evidence>
<dbReference type="Proteomes" id="UP001168990">
    <property type="component" value="Unassembled WGS sequence"/>
</dbReference>
<reference evidence="1" key="2">
    <citation type="submission" date="2023-03" db="EMBL/GenBank/DDBJ databases">
        <authorList>
            <person name="Inwood S.N."/>
            <person name="Skelly J.G."/>
            <person name="Guhlin J."/>
            <person name="Harrop T.W.R."/>
            <person name="Goldson S.G."/>
            <person name="Dearden P.K."/>
        </authorList>
    </citation>
    <scope>NUCLEOTIDE SEQUENCE</scope>
    <source>
        <strain evidence="1">Irish</strain>
        <tissue evidence="1">Whole body</tissue>
    </source>
</reference>